<evidence type="ECO:0000256" key="1">
    <source>
        <dbReference type="SAM" id="SignalP"/>
    </source>
</evidence>
<accession>A0A0K2U2L1</accession>
<dbReference type="EMBL" id="HACA01015072">
    <property type="protein sequence ID" value="CDW32433.1"/>
    <property type="molecule type" value="Transcribed_RNA"/>
</dbReference>
<keyword evidence="1" id="KW-0732">Signal</keyword>
<evidence type="ECO:0000313" key="2">
    <source>
        <dbReference type="EMBL" id="CDW32433.1"/>
    </source>
</evidence>
<protein>
    <submittedName>
        <fullName evidence="2">Uncharacterized protein</fullName>
    </submittedName>
</protein>
<proteinExistence type="predicted"/>
<feature type="signal peptide" evidence="1">
    <location>
        <begin position="1"/>
        <end position="23"/>
    </location>
</feature>
<sequence>MIKIQLIKTLVCMFLSMLNLTQGQLRSPSLYQNCGCQCNSYTFSDIKGYTQGNCFSSDFTGGRWCYVDYGNTCHDAVPSLRYNGQWSYEACSTPRCYYNNNNGFYNYDNYNGFSPQYGVNNFGPPYVFKNSLLRAKRALNKTKDH</sequence>
<organism evidence="2">
    <name type="scientific">Lepeophtheirus salmonis</name>
    <name type="common">Salmon louse</name>
    <name type="synonym">Caligus salmonis</name>
    <dbReference type="NCBI Taxonomy" id="72036"/>
    <lineage>
        <taxon>Eukaryota</taxon>
        <taxon>Metazoa</taxon>
        <taxon>Ecdysozoa</taxon>
        <taxon>Arthropoda</taxon>
        <taxon>Crustacea</taxon>
        <taxon>Multicrustacea</taxon>
        <taxon>Hexanauplia</taxon>
        <taxon>Copepoda</taxon>
        <taxon>Siphonostomatoida</taxon>
        <taxon>Caligidae</taxon>
        <taxon>Lepeophtheirus</taxon>
    </lineage>
</organism>
<name>A0A0K2U2L1_LEPSM</name>
<feature type="chain" id="PRO_5005488320" evidence="1">
    <location>
        <begin position="24"/>
        <end position="145"/>
    </location>
</feature>
<reference evidence="2" key="1">
    <citation type="submission" date="2014-05" db="EMBL/GenBank/DDBJ databases">
        <authorList>
            <person name="Chronopoulou M."/>
        </authorList>
    </citation>
    <scope>NUCLEOTIDE SEQUENCE</scope>
    <source>
        <tissue evidence="2">Whole organism</tissue>
    </source>
</reference>
<dbReference type="AlphaFoldDB" id="A0A0K2U2L1"/>